<sequence>MTVKNAYNAITTSIWSHNCTGWRKKLWHWPLPMKLKLFIWLAANDKIHTWDILLCRGWIGPNMCFLCRCNSETVYHLFWDCPTPKTIWHIILTTLNSNLLWMGTNLQDCMENWSLQRDRATRAISVKNVDTTGFAIIGELLNFGILHNILLNKIKIMGVLK</sequence>
<name>D5AA94_PICSI</name>
<reference evidence="2" key="1">
    <citation type="submission" date="2010-04" db="EMBL/GenBank/DDBJ databases">
        <authorList>
            <person name="Reid K.E."/>
            <person name="Liao N."/>
            <person name="Chan S."/>
            <person name="Docking R."/>
            <person name="Taylor G."/>
            <person name="Moore R."/>
            <person name="Mayo M."/>
            <person name="Munro S."/>
            <person name="King J."/>
            <person name="Yanchuk A."/>
            <person name="Holt R."/>
            <person name="Jones S."/>
            <person name="Marra M."/>
            <person name="Ritland C.E."/>
            <person name="Ritland K."/>
            <person name="Bohlmann J."/>
        </authorList>
    </citation>
    <scope>NUCLEOTIDE SEQUENCE</scope>
    <source>
        <tissue evidence="2">Bud</tissue>
    </source>
</reference>
<dbReference type="Pfam" id="PF13966">
    <property type="entry name" value="zf-RVT"/>
    <property type="match status" value="1"/>
</dbReference>
<dbReference type="AlphaFoldDB" id="D5AA94"/>
<proteinExistence type="evidence at transcript level"/>
<evidence type="ECO:0000313" key="2">
    <source>
        <dbReference type="EMBL" id="ADE76463.1"/>
    </source>
</evidence>
<feature type="domain" description="Reverse transcriptase zinc-binding" evidence="1">
    <location>
        <begin position="2"/>
        <end position="88"/>
    </location>
</feature>
<evidence type="ECO:0000259" key="1">
    <source>
        <dbReference type="Pfam" id="PF13966"/>
    </source>
</evidence>
<accession>D5AA94</accession>
<organism evidence="2">
    <name type="scientific">Picea sitchensis</name>
    <name type="common">Sitka spruce</name>
    <name type="synonym">Pinus sitchensis</name>
    <dbReference type="NCBI Taxonomy" id="3332"/>
    <lineage>
        <taxon>Eukaryota</taxon>
        <taxon>Viridiplantae</taxon>
        <taxon>Streptophyta</taxon>
        <taxon>Embryophyta</taxon>
        <taxon>Tracheophyta</taxon>
        <taxon>Spermatophyta</taxon>
        <taxon>Pinopsida</taxon>
        <taxon>Pinidae</taxon>
        <taxon>Conifers I</taxon>
        <taxon>Pinales</taxon>
        <taxon>Pinaceae</taxon>
        <taxon>Picea</taxon>
    </lineage>
</organism>
<dbReference type="EMBL" id="BT123122">
    <property type="protein sequence ID" value="ADE76463.1"/>
    <property type="molecule type" value="mRNA"/>
</dbReference>
<dbReference type="InterPro" id="IPR026960">
    <property type="entry name" value="RVT-Znf"/>
</dbReference>
<protein>
    <recommendedName>
        <fullName evidence="1">Reverse transcriptase zinc-binding domain-containing protein</fullName>
    </recommendedName>
</protein>